<dbReference type="GO" id="GO:0005886">
    <property type="term" value="C:plasma membrane"/>
    <property type="evidence" value="ECO:0007669"/>
    <property type="project" value="UniProtKB-SubCell"/>
</dbReference>
<keyword evidence="7 10" id="KW-0283">Flagellar rotation</keyword>
<comment type="caution">
    <text evidence="11">The sequence shown here is derived from an EMBL/GenBank/DDBJ whole genome shotgun (WGS) entry which is preliminary data.</text>
</comment>
<evidence type="ECO:0000256" key="4">
    <source>
        <dbReference type="ARBA" id="ARBA00022475"/>
    </source>
</evidence>
<evidence type="ECO:0000256" key="3">
    <source>
        <dbReference type="ARBA" id="ARBA00008281"/>
    </source>
</evidence>
<dbReference type="InterPro" id="IPR005503">
    <property type="entry name" value="FliL"/>
</dbReference>
<comment type="subcellular location">
    <subcellularLocation>
        <location evidence="10">Cell inner membrane</location>
    </subcellularLocation>
    <subcellularLocation>
        <location evidence="2">Cell membrane</location>
        <topology evidence="2">Single-pass membrane protein</topology>
    </subcellularLocation>
</comment>
<evidence type="ECO:0000256" key="2">
    <source>
        <dbReference type="ARBA" id="ARBA00004162"/>
    </source>
</evidence>
<feature type="transmembrane region" description="Helical" evidence="10">
    <location>
        <begin position="21"/>
        <end position="44"/>
    </location>
</feature>
<sequence length="166" mass="18338">MARAPLFRRRKKKEEGGSDSWLPALVMLTLIALGVGSLSGIHLANTVKRLANAEKEAAQNAPRPLKYSGDTVIKTLEPVVSNLAEPSGVWVRLETSIIFDNGAIENPDVMGAEIRQDMMAYVRTLKLAQIEGPSGLQHLREDLNERARVRADGRVRELLIETMIVQ</sequence>
<dbReference type="GO" id="GO:0071973">
    <property type="term" value="P:bacterial-type flagellum-dependent cell motility"/>
    <property type="evidence" value="ECO:0007669"/>
    <property type="project" value="InterPro"/>
</dbReference>
<keyword evidence="4" id="KW-1003">Cell membrane</keyword>
<accession>A0A841K582</accession>
<keyword evidence="11" id="KW-0282">Flagellum</keyword>
<evidence type="ECO:0000256" key="8">
    <source>
        <dbReference type="ARBA" id="ARBA00022989"/>
    </source>
</evidence>
<evidence type="ECO:0000256" key="9">
    <source>
        <dbReference type="ARBA" id="ARBA00023136"/>
    </source>
</evidence>
<keyword evidence="11" id="KW-0966">Cell projection</keyword>
<keyword evidence="6 10" id="KW-0812">Transmembrane</keyword>
<name>A0A841K582_9HYPH</name>
<keyword evidence="9 10" id="KW-0472">Membrane</keyword>
<keyword evidence="11" id="KW-0969">Cilium</keyword>
<comment type="similarity">
    <text evidence="3 10">Belongs to the FliL family.</text>
</comment>
<dbReference type="RefSeq" id="WP_183333412.1">
    <property type="nucleotide sequence ID" value="NZ_BMHX01000003.1"/>
</dbReference>
<dbReference type="EMBL" id="JACHEH010000003">
    <property type="protein sequence ID" value="MBB6167641.1"/>
    <property type="molecule type" value="Genomic_DNA"/>
</dbReference>
<dbReference type="Proteomes" id="UP000588017">
    <property type="component" value="Unassembled WGS sequence"/>
</dbReference>
<reference evidence="11 12" key="1">
    <citation type="submission" date="2020-08" db="EMBL/GenBank/DDBJ databases">
        <title>Genomic Encyclopedia of Type Strains, Phase IV (KMG-IV): sequencing the most valuable type-strain genomes for metagenomic binning, comparative biology and taxonomic classification.</title>
        <authorList>
            <person name="Goeker M."/>
        </authorList>
    </citation>
    <scope>NUCLEOTIDE SEQUENCE [LARGE SCALE GENOMIC DNA]</scope>
    <source>
        <strain evidence="11 12">DSM 101465</strain>
    </source>
</reference>
<evidence type="ECO:0000313" key="12">
    <source>
        <dbReference type="Proteomes" id="UP000588017"/>
    </source>
</evidence>
<gene>
    <name evidence="11" type="ORF">HNQ73_001264</name>
</gene>
<proteinExistence type="inferred from homology"/>
<dbReference type="GO" id="GO:0006935">
    <property type="term" value="P:chemotaxis"/>
    <property type="evidence" value="ECO:0007669"/>
    <property type="project" value="UniProtKB-KW"/>
</dbReference>
<organism evidence="11 12">
    <name type="scientific">Chelatococcus composti</name>
    <dbReference type="NCBI Taxonomy" id="1743235"/>
    <lineage>
        <taxon>Bacteria</taxon>
        <taxon>Pseudomonadati</taxon>
        <taxon>Pseudomonadota</taxon>
        <taxon>Alphaproteobacteria</taxon>
        <taxon>Hyphomicrobiales</taxon>
        <taxon>Chelatococcaceae</taxon>
        <taxon>Chelatococcus</taxon>
    </lineage>
</organism>
<evidence type="ECO:0000256" key="10">
    <source>
        <dbReference type="RuleBase" id="RU364125"/>
    </source>
</evidence>
<evidence type="ECO:0000256" key="5">
    <source>
        <dbReference type="ARBA" id="ARBA00022500"/>
    </source>
</evidence>
<evidence type="ECO:0000256" key="7">
    <source>
        <dbReference type="ARBA" id="ARBA00022779"/>
    </source>
</evidence>
<evidence type="ECO:0000256" key="6">
    <source>
        <dbReference type="ARBA" id="ARBA00022692"/>
    </source>
</evidence>
<evidence type="ECO:0000256" key="1">
    <source>
        <dbReference type="ARBA" id="ARBA00002254"/>
    </source>
</evidence>
<dbReference type="GO" id="GO:0009425">
    <property type="term" value="C:bacterial-type flagellum basal body"/>
    <property type="evidence" value="ECO:0007669"/>
    <property type="project" value="InterPro"/>
</dbReference>
<protein>
    <recommendedName>
        <fullName evidence="10">Flagellar protein FliL</fullName>
    </recommendedName>
</protein>
<keyword evidence="12" id="KW-1185">Reference proteome</keyword>
<comment type="function">
    <text evidence="1 10">Controls the rotational direction of flagella during chemotaxis.</text>
</comment>
<dbReference type="AlphaFoldDB" id="A0A841K582"/>
<dbReference type="Pfam" id="PF03748">
    <property type="entry name" value="FliL"/>
    <property type="match status" value="1"/>
</dbReference>
<keyword evidence="8 10" id="KW-1133">Transmembrane helix</keyword>
<evidence type="ECO:0000313" key="11">
    <source>
        <dbReference type="EMBL" id="MBB6167641.1"/>
    </source>
</evidence>
<keyword evidence="10" id="KW-0997">Cell inner membrane</keyword>
<keyword evidence="5 10" id="KW-0145">Chemotaxis</keyword>